<protein>
    <submittedName>
        <fullName evidence="1">Uncharacterized protein</fullName>
    </submittedName>
</protein>
<proteinExistence type="predicted"/>
<name>A0A8J3Q8H6_9ACTN</name>
<dbReference type="EMBL" id="BONY01000022">
    <property type="protein sequence ID" value="GIH05821.1"/>
    <property type="molecule type" value="Genomic_DNA"/>
</dbReference>
<dbReference type="Proteomes" id="UP000612899">
    <property type="component" value="Unassembled WGS sequence"/>
</dbReference>
<gene>
    <name evidence="1" type="ORF">Rhe02_38880</name>
</gene>
<sequence>MGAATESPATVRFAAKATEERELHSLAISDPNWILTRDEPTDSEAHAALAHSVDLAHKALLILAPDAAVGDVPESVRLLKESTLRKASEAARRKVADEWRILRGVHS</sequence>
<keyword evidence="2" id="KW-1185">Reference proteome</keyword>
<comment type="caution">
    <text evidence="1">The sequence shown here is derived from an EMBL/GenBank/DDBJ whole genome shotgun (WGS) entry which is preliminary data.</text>
</comment>
<organism evidence="1 2">
    <name type="scientific">Rhizocola hellebori</name>
    <dbReference type="NCBI Taxonomy" id="1392758"/>
    <lineage>
        <taxon>Bacteria</taxon>
        <taxon>Bacillati</taxon>
        <taxon>Actinomycetota</taxon>
        <taxon>Actinomycetes</taxon>
        <taxon>Micromonosporales</taxon>
        <taxon>Micromonosporaceae</taxon>
        <taxon>Rhizocola</taxon>
    </lineage>
</organism>
<accession>A0A8J3Q8H6</accession>
<dbReference type="AlphaFoldDB" id="A0A8J3Q8H6"/>
<evidence type="ECO:0000313" key="1">
    <source>
        <dbReference type="EMBL" id="GIH05821.1"/>
    </source>
</evidence>
<reference evidence="1" key="1">
    <citation type="submission" date="2021-01" db="EMBL/GenBank/DDBJ databases">
        <title>Whole genome shotgun sequence of Rhizocola hellebori NBRC 109834.</title>
        <authorList>
            <person name="Komaki H."/>
            <person name="Tamura T."/>
        </authorList>
    </citation>
    <scope>NUCLEOTIDE SEQUENCE</scope>
    <source>
        <strain evidence="1">NBRC 109834</strain>
    </source>
</reference>
<evidence type="ECO:0000313" key="2">
    <source>
        <dbReference type="Proteomes" id="UP000612899"/>
    </source>
</evidence>